<evidence type="ECO:0000313" key="1">
    <source>
        <dbReference type="EMBL" id="MBB1161129.1"/>
    </source>
</evidence>
<proteinExistence type="predicted"/>
<dbReference type="Proteomes" id="UP000586093">
    <property type="component" value="Unassembled WGS sequence"/>
</dbReference>
<dbReference type="AlphaFoldDB" id="A0A839HP97"/>
<accession>A0A839HP97</accession>
<dbReference type="EMBL" id="JACIVI010000001">
    <property type="protein sequence ID" value="MBB1161129.1"/>
    <property type="molecule type" value="Genomic_DNA"/>
</dbReference>
<dbReference type="InterPro" id="IPR014710">
    <property type="entry name" value="RmlC-like_jellyroll"/>
</dbReference>
<reference evidence="1 2" key="1">
    <citation type="submission" date="2020-08" db="EMBL/GenBank/DDBJ databases">
        <title>Aquariorum lacteus gen. nov., sp. nov., a new member of the family Comamonadaceae, isolated from freshwater aquarium.</title>
        <authorList>
            <person name="Chun S.-J."/>
        </authorList>
    </citation>
    <scope>NUCLEOTIDE SEQUENCE [LARGE SCALE GENOMIC DNA]</scope>
    <source>
        <strain evidence="1 2">SJAQ100</strain>
    </source>
</reference>
<keyword evidence="2" id="KW-1185">Reference proteome</keyword>
<dbReference type="InterPro" id="IPR011051">
    <property type="entry name" value="RmlC_Cupin_sf"/>
</dbReference>
<sequence length="124" mass="13360">MCLPEAPTVIAPDGSTVRVLLSLAGGSMAHFTLRPGQVAAAVCHRSVEELWWILEGRGTMWRRQDGREGFTELRPGVCLSLPVGTDFQFRADPQQGLSAVAVTLPPWPGPDEARQVSGPWVASP</sequence>
<gene>
    <name evidence="1" type="ORF">H4F90_03940</name>
</gene>
<evidence type="ECO:0000313" key="2">
    <source>
        <dbReference type="Proteomes" id="UP000586093"/>
    </source>
</evidence>
<organism evidence="1 2">
    <name type="scientific">Aquariibacter albus</name>
    <dbReference type="NCBI Taxonomy" id="2759899"/>
    <lineage>
        <taxon>Bacteria</taxon>
        <taxon>Pseudomonadati</taxon>
        <taxon>Pseudomonadota</taxon>
        <taxon>Betaproteobacteria</taxon>
        <taxon>Burkholderiales</taxon>
        <taxon>Sphaerotilaceae</taxon>
        <taxon>Aquariibacter</taxon>
    </lineage>
</organism>
<comment type="caution">
    <text evidence="1">The sequence shown here is derived from an EMBL/GenBank/DDBJ whole genome shotgun (WGS) entry which is preliminary data.</text>
</comment>
<name>A0A839HP97_9BURK</name>
<protein>
    <submittedName>
        <fullName evidence="1">Cupin domain-containing protein</fullName>
    </submittedName>
</protein>
<dbReference type="SUPFAM" id="SSF51182">
    <property type="entry name" value="RmlC-like cupins"/>
    <property type="match status" value="1"/>
</dbReference>
<dbReference type="Gene3D" id="2.60.120.10">
    <property type="entry name" value="Jelly Rolls"/>
    <property type="match status" value="1"/>
</dbReference>